<evidence type="ECO:0000256" key="4">
    <source>
        <dbReference type="ARBA" id="ARBA00022989"/>
    </source>
</evidence>
<feature type="transmembrane region" description="Helical" evidence="6">
    <location>
        <begin position="266"/>
        <end position="289"/>
    </location>
</feature>
<protein>
    <submittedName>
        <fullName evidence="8">Osmoprotectant uptake system permease</fullName>
    </submittedName>
</protein>
<keyword evidence="5 6" id="KW-0472">Membrane</keyword>
<feature type="transmembrane region" description="Helical" evidence="6">
    <location>
        <begin position="153"/>
        <end position="174"/>
    </location>
</feature>
<evidence type="ECO:0000256" key="6">
    <source>
        <dbReference type="RuleBase" id="RU363032"/>
    </source>
</evidence>
<feature type="domain" description="ABC transmembrane type-1" evidence="7">
    <location>
        <begin position="150"/>
        <end position="331"/>
    </location>
</feature>
<dbReference type="EMBL" id="AVPH01000247">
    <property type="protein sequence ID" value="ERE05152.1"/>
    <property type="molecule type" value="Genomic_DNA"/>
</dbReference>
<name>A0ABN0N537_9NEIS</name>
<dbReference type="SUPFAM" id="SSF161098">
    <property type="entry name" value="MetI-like"/>
    <property type="match status" value="1"/>
</dbReference>
<dbReference type="InterPro" id="IPR000515">
    <property type="entry name" value="MetI-like"/>
</dbReference>
<organism evidence="8 9">
    <name type="scientific">Pseudogulbenkiania ferrooxidans EGD-HP2</name>
    <dbReference type="NCBI Taxonomy" id="1388764"/>
    <lineage>
        <taxon>Bacteria</taxon>
        <taxon>Pseudomonadati</taxon>
        <taxon>Pseudomonadota</taxon>
        <taxon>Betaproteobacteria</taxon>
        <taxon>Neisseriales</taxon>
        <taxon>Chromobacteriaceae</taxon>
        <taxon>Pseudogulbenkiania</taxon>
    </lineage>
</organism>
<feature type="transmembrane region" description="Helical" evidence="6">
    <location>
        <begin position="36"/>
        <end position="55"/>
    </location>
</feature>
<keyword evidence="2 6" id="KW-0813">Transport</keyword>
<keyword evidence="9" id="KW-1185">Reference proteome</keyword>
<sequence>MLAIAASLFLILLGTDVISGWILRTPALIPENIHMVIATAFCLILYGLALPLALWRPQWRAHRVLAALVLAMATATLLEHLSGRSLGLDLPQLHVWRHDMVPHPGRMAPPTALALAALLLGLPRSAPLFHYWFPELDRPLYLQDGFGELLLSHLAIVALSGGAAALLGIGAALWTSRPAGRDFRPPLETLLSIAQSFPPVAVLALTVPLIGFGTAPALAALALYSLLPITHAALAGLASVPEDARETARGIGMSPLQMLWRVELPLAAPVIVAGVRAAMVINIGTAALASTVGARTLGLPIIVGLSGFNTAYVIQGALPVALLAIVVDQAFQWLGDWLSPSQRG</sequence>
<dbReference type="PANTHER" id="PTHR30177">
    <property type="entry name" value="GLYCINE BETAINE/L-PROLINE TRANSPORT SYSTEM PERMEASE PROTEIN PROW"/>
    <property type="match status" value="1"/>
</dbReference>
<evidence type="ECO:0000256" key="1">
    <source>
        <dbReference type="ARBA" id="ARBA00004651"/>
    </source>
</evidence>
<keyword evidence="4 6" id="KW-1133">Transmembrane helix</keyword>
<evidence type="ECO:0000313" key="9">
    <source>
        <dbReference type="Proteomes" id="UP000016426"/>
    </source>
</evidence>
<dbReference type="InterPro" id="IPR035906">
    <property type="entry name" value="MetI-like_sf"/>
</dbReference>
<evidence type="ECO:0000256" key="3">
    <source>
        <dbReference type="ARBA" id="ARBA00022692"/>
    </source>
</evidence>
<proteinExistence type="inferred from homology"/>
<dbReference type="PANTHER" id="PTHR30177:SF32">
    <property type="entry name" value="GLYCINE BETAINE UPTAKE SYSTEM PERMEASE PROTEIN YEHW"/>
    <property type="match status" value="1"/>
</dbReference>
<dbReference type="Pfam" id="PF00528">
    <property type="entry name" value="BPD_transp_1"/>
    <property type="match status" value="1"/>
</dbReference>
<feature type="transmembrane region" description="Helical" evidence="6">
    <location>
        <begin position="112"/>
        <end position="133"/>
    </location>
</feature>
<reference evidence="8 9" key="1">
    <citation type="journal article" date="2013" name="Genome Announc.">
        <title>Genome Sequence of the Pigment-Producing Bacterium Pseudogulbenkiania ferrooxidans, Isolated from Loktak Lake.</title>
        <authorList>
            <person name="Puranik S."/>
            <person name="Talkal R."/>
            <person name="Qureshi A."/>
            <person name="Khardenavis A."/>
            <person name="Kapley A."/>
            <person name="Purohit H.J."/>
        </authorList>
    </citation>
    <scope>NUCLEOTIDE SEQUENCE [LARGE SCALE GENOMIC DNA]</scope>
    <source>
        <strain evidence="8 9">EGD-HP2</strain>
    </source>
</reference>
<dbReference type="InterPro" id="IPR051204">
    <property type="entry name" value="ABC_transp_perm/SBD"/>
</dbReference>
<evidence type="ECO:0000259" key="7">
    <source>
        <dbReference type="PROSITE" id="PS50928"/>
    </source>
</evidence>
<evidence type="ECO:0000313" key="8">
    <source>
        <dbReference type="EMBL" id="ERE05152.1"/>
    </source>
</evidence>
<dbReference type="CDD" id="cd06261">
    <property type="entry name" value="TM_PBP2"/>
    <property type="match status" value="1"/>
</dbReference>
<dbReference type="Gene3D" id="1.10.3720.10">
    <property type="entry name" value="MetI-like"/>
    <property type="match status" value="1"/>
</dbReference>
<dbReference type="Proteomes" id="UP000016426">
    <property type="component" value="Unassembled WGS sequence"/>
</dbReference>
<comment type="caution">
    <text evidence="8">The sequence shown here is derived from an EMBL/GenBank/DDBJ whole genome shotgun (WGS) entry which is preliminary data.</text>
</comment>
<gene>
    <name evidence="8" type="ORF">O166_01515</name>
</gene>
<evidence type="ECO:0000256" key="2">
    <source>
        <dbReference type="ARBA" id="ARBA00022448"/>
    </source>
</evidence>
<comment type="similarity">
    <text evidence="6">Belongs to the binding-protein-dependent transport system permease family.</text>
</comment>
<feature type="transmembrane region" description="Helical" evidence="6">
    <location>
        <begin position="301"/>
        <end position="327"/>
    </location>
</feature>
<dbReference type="PROSITE" id="PS50928">
    <property type="entry name" value="ABC_TM1"/>
    <property type="match status" value="1"/>
</dbReference>
<comment type="subcellular location">
    <subcellularLocation>
        <location evidence="1 6">Cell membrane</location>
        <topology evidence="1 6">Multi-pass membrane protein</topology>
    </subcellularLocation>
</comment>
<evidence type="ECO:0000256" key="5">
    <source>
        <dbReference type="ARBA" id="ARBA00023136"/>
    </source>
</evidence>
<accession>A0ABN0N537</accession>
<keyword evidence="3 6" id="KW-0812">Transmembrane</keyword>
<feature type="transmembrane region" description="Helical" evidence="6">
    <location>
        <begin position="200"/>
        <end position="227"/>
    </location>
</feature>